<dbReference type="AlphaFoldDB" id="A0A443SCH1"/>
<comment type="caution">
    <text evidence="1">The sequence shown here is derived from an EMBL/GenBank/DDBJ whole genome shotgun (WGS) entry which is preliminary data.</text>
</comment>
<dbReference type="Proteomes" id="UP000288716">
    <property type="component" value="Unassembled WGS sequence"/>
</dbReference>
<dbReference type="VEuPathDB" id="VectorBase:LDEU006834"/>
<proteinExistence type="predicted"/>
<name>A0A443SCH1_9ACAR</name>
<sequence>MYSPSEVLNKTELLDFSELDGEMIMTLSLYEIQCPLEPSPGIGASFACDGQLLARTLSQMFLL</sequence>
<organism evidence="1 2">
    <name type="scientific">Leptotrombidium deliense</name>
    <dbReference type="NCBI Taxonomy" id="299467"/>
    <lineage>
        <taxon>Eukaryota</taxon>
        <taxon>Metazoa</taxon>
        <taxon>Ecdysozoa</taxon>
        <taxon>Arthropoda</taxon>
        <taxon>Chelicerata</taxon>
        <taxon>Arachnida</taxon>
        <taxon>Acari</taxon>
        <taxon>Acariformes</taxon>
        <taxon>Trombidiformes</taxon>
        <taxon>Prostigmata</taxon>
        <taxon>Anystina</taxon>
        <taxon>Parasitengona</taxon>
        <taxon>Trombiculoidea</taxon>
        <taxon>Trombiculidae</taxon>
        <taxon>Leptotrombidium</taxon>
    </lineage>
</organism>
<evidence type="ECO:0000313" key="2">
    <source>
        <dbReference type="Proteomes" id="UP000288716"/>
    </source>
</evidence>
<keyword evidence="2" id="KW-1185">Reference proteome</keyword>
<reference evidence="1 2" key="1">
    <citation type="journal article" date="2018" name="Gigascience">
        <title>Genomes of trombidid mites reveal novel predicted allergens and laterally-transferred genes associated with secondary metabolism.</title>
        <authorList>
            <person name="Dong X."/>
            <person name="Chaisiri K."/>
            <person name="Xia D."/>
            <person name="Armstrong S.D."/>
            <person name="Fang Y."/>
            <person name="Donnelly M.J."/>
            <person name="Kadowaki T."/>
            <person name="McGarry J.W."/>
            <person name="Darby A.C."/>
            <person name="Makepeace B.L."/>
        </authorList>
    </citation>
    <scope>NUCLEOTIDE SEQUENCE [LARGE SCALE GENOMIC DNA]</scope>
    <source>
        <strain evidence="1">UoL-UT</strain>
    </source>
</reference>
<accession>A0A443SCH1</accession>
<dbReference type="EMBL" id="NCKV01003955">
    <property type="protein sequence ID" value="RWS25207.1"/>
    <property type="molecule type" value="Genomic_DNA"/>
</dbReference>
<evidence type="ECO:0000313" key="1">
    <source>
        <dbReference type="EMBL" id="RWS25207.1"/>
    </source>
</evidence>
<gene>
    <name evidence="1" type="ORF">B4U80_08366</name>
</gene>
<protein>
    <submittedName>
        <fullName evidence="1">Uncharacterized protein</fullName>
    </submittedName>
</protein>